<evidence type="ECO:0000259" key="3">
    <source>
        <dbReference type="Pfam" id="PF08241"/>
    </source>
</evidence>
<evidence type="ECO:0000256" key="1">
    <source>
        <dbReference type="ARBA" id="ARBA00022603"/>
    </source>
</evidence>
<dbReference type="InterPro" id="IPR013216">
    <property type="entry name" value="Methyltransf_11"/>
</dbReference>
<proteinExistence type="predicted"/>
<evidence type="ECO:0000256" key="2">
    <source>
        <dbReference type="ARBA" id="ARBA00022679"/>
    </source>
</evidence>
<keyword evidence="1" id="KW-0489">Methyltransferase</keyword>
<dbReference type="Proteomes" id="UP000245591">
    <property type="component" value="Unassembled WGS sequence"/>
</dbReference>
<dbReference type="SUPFAM" id="SSF53335">
    <property type="entry name" value="S-adenosyl-L-methionine-dependent methyltransferases"/>
    <property type="match status" value="1"/>
</dbReference>
<feature type="domain" description="Methyltransferase type 11" evidence="3">
    <location>
        <begin position="58"/>
        <end position="148"/>
    </location>
</feature>
<keyword evidence="2" id="KW-0808">Transferase</keyword>
<sequence>MNKPIPDQLELKEELKEEQYVHQVYEEISSHFSNTRYKPWPVVENFITGLDVGSIGADAGCGNGKYMGLRKGEIFITGSDITKGLVEIANSKGHDCMVSDCLKLPYRNNSLDFAISIAVIHHFSSEQRRLDAINELIRVVRPGGKILIFVWALEQKATLQDNNITTITEIDDSKVQETVDVKPVVENTNQKVYYRYYHLFKEGELDDVIKKSGRANILESGYDRDNWYAVIQVN</sequence>
<reference evidence="4 5" key="1">
    <citation type="journal article" date="2018" name="MBio">
        <title>Comparative Genomics Reveals the Core Gene Toolbox for the Fungus-Insect Symbiosis.</title>
        <authorList>
            <person name="Wang Y."/>
            <person name="Stata M."/>
            <person name="Wang W."/>
            <person name="Stajich J.E."/>
            <person name="White M.M."/>
            <person name="Moncalvo J.M."/>
        </authorList>
    </citation>
    <scope>NUCLEOTIDE SEQUENCE [LARGE SCALE GENOMIC DNA]</scope>
    <source>
        <strain evidence="4 5">AUS-126-30</strain>
    </source>
</reference>
<organism evidence="4 5">
    <name type="scientific">Smittium angustum</name>
    <dbReference type="NCBI Taxonomy" id="133377"/>
    <lineage>
        <taxon>Eukaryota</taxon>
        <taxon>Fungi</taxon>
        <taxon>Fungi incertae sedis</taxon>
        <taxon>Zoopagomycota</taxon>
        <taxon>Kickxellomycotina</taxon>
        <taxon>Harpellomycetes</taxon>
        <taxon>Harpellales</taxon>
        <taxon>Legeriomycetaceae</taxon>
        <taxon>Smittium</taxon>
    </lineage>
</organism>
<dbReference type="GO" id="GO:0106335">
    <property type="term" value="F:tRNA (5-carboxymethyluridine(34)-5-O)-methyltransferase activity"/>
    <property type="evidence" value="ECO:0007669"/>
    <property type="project" value="TreeGrafter"/>
</dbReference>
<accession>A0A2U1J4I2</accession>
<comment type="caution">
    <text evidence="4">The sequence shown here is derived from an EMBL/GenBank/DDBJ whole genome shotgun (WGS) entry which is preliminary data.</text>
</comment>
<evidence type="ECO:0000313" key="5">
    <source>
        <dbReference type="Proteomes" id="UP000245591"/>
    </source>
</evidence>
<dbReference type="PANTHER" id="PTHR13069:SF21">
    <property type="entry name" value="ALKYLATED DNA REPAIR PROTEIN ALKB HOMOLOG 8"/>
    <property type="match status" value="1"/>
</dbReference>
<dbReference type="InterPro" id="IPR029063">
    <property type="entry name" value="SAM-dependent_MTases_sf"/>
</dbReference>
<dbReference type="AlphaFoldDB" id="A0A2U1J4I2"/>
<dbReference type="GO" id="GO:0005737">
    <property type="term" value="C:cytoplasm"/>
    <property type="evidence" value="ECO:0007669"/>
    <property type="project" value="TreeGrafter"/>
</dbReference>
<dbReference type="EMBL" id="MBFU01000367">
    <property type="protein sequence ID" value="PWA00006.1"/>
    <property type="molecule type" value="Genomic_DNA"/>
</dbReference>
<dbReference type="Pfam" id="PF08241">
    <property type="entry name" value="Methyltransf_11"/>
    <property type="match status" value="1"/>
</dbReference>
<dbReference type="CDD" id="cd02440">
    <property type="entry name" value="AdoMet_MTases"/>
    <property type="match status" value="1"/>
</dbReference>
<dbReference type="GO" id="GO:0030488">
    <property type="term" value="P:tRNA methylation"/>
    <property type="evidence" value="ECO:0007669"/>
    <property type="project" value="TreeGrafter"/>
</dbReference>
<dbReference type="GO" id="GO:0005634">
    <property type="term" value="C:nucleus"/>
    <property type="evidence" value="ECO:0007669"/>
    <property type="project" value="TreeGrafter"/>
</dbReference>
<dbReference type="GO" id="GO:0008757">
    <property type="term" value="F:S-adenosylmethionine-dependent methyltransferase activity"/>
    <property type="evidence" value="ECO:0007669"/>
    <property type="project" value="InterPro"/>
</dbReference>
<protein>
    <recommendedName>
        <fullName evidence="3">Methyltransferase type 11 domain-containing protein</fullName>
    </recommendedName>
</protein>
<dbReference type="InterPro" id="IPR051422">
    <property type="entry name" value="AlkB_tRNA_MeTrf/Diox"/>
</dbReference>
<dbReference type="PANTHER" id="PTHR13069">
    <property type="entry name" value="ALKYLATED DNA REPAIR PROTEIN ALKB HOMOLOG 8"/>
    <property type="match status" value="1"/>
</dbReference>
<dbReference type="GO" id="GO:0002098">
    <property type="term" value="P:tRNA wobble uridine modification"/>
    <property type="evidence" value="ECO:0007669"/>
    <property type="project" value="TreeGrafter"/>
</dbReference>
<keyword evidence="5" id="KW-1185">Reference proteome</keyword>
<name>A0A2U1J4I2_SMIAN</name>
<gene>
    <name evidence="4" type="ORF">BB558_003966</name>
</gene>
<dbReference type="Gene3D" id="3.40.50.150">
    <property type="entry name" value="Vaccinia Virus protein VP39"/>
    <property type="match status" value="1"/>
</dbReference>
<evidence type="ECO:0000313" key="4">
    <source>
        <dbReference type="EMBL" id="PWA00006.1"/>
    </source>
</evidence>
<dbReference type="GO" id="GO:0000049">
    <property type="term" value="F:tRNA binding"/>
    <property type="evidence" value="ECO:0007669"/>
    <property type="project" value="TreeGrafter"/>
</dbReference>